<dbReference type="InterPro" id="IPR000914">
    <property type="entry name" value="SBP_5_dom"/>
</dbReference>
<dbReference type="Proteomes" id="UP000094969">
    <property type="component" value="Chromosome"/>
</dbReference>
<keyword evidence="4 5" id="KW-0732">Signal</keyword>
<name>A0A1D7U308_9HYPH</name>
<evidence type="ECO:0000256" key="2">
    <source>
        <dbReference type="ARBA" id="ARBA00005695"/>
    </source>
</evidence>
<dbReference type="STRING" id="1526658.BHK69_16090"/>
<dbReference type="EMBL" id="CP017147">
    <property type="protein sequence ID" value="AOO81768.1"/>
    <property type="molecule type" value="Genomic_DNA"/>
</dbReference>
<dbReference type="Gene3D" id="3.90.76.10">
    <property type="entry name" value="Dipeptide-binding Protein, Domain 1"/>
    <property type="match status" value="1"/>
</dbReference>
<protein>
    <submittedName>
        <fullName evidence="7">Peptide ABC transporter</fullName>
    </submittedName>
</protein>
<dbReference type="Gene3D" id="3.40.190.10">
    <property type="entry name" value="Periplasmic binding protein-like II"/>
    <property type="match status" value="1"/>
</dbReference>
<dbReference type="RefSeq" id="WP_069690978.1">
    <property type="nucleotide sequence ID" value="NZ_CP017147.1"/>
</dbReference>
<evidence type="ECO:0000313" key="8">
    <source>
        <dbReference type="Proteomes" id="UP000094969"/>
    </source>
</evidence>
<gene>
    <name evidence="7" type="ORF">BHK69_16090</name>
</gene>
<dbReference type="OrthoDB" id="9803988at2"/>
<dbReference type="Pfam" id="PF00496">
    <property type="entry name" value="SBP_bac_5"/>
    <property type="match status" value="1"/>
</dbReference>
<evidence type="ECO:0000313" key="7">
    <source>
        <dbReference type="EMBL" id="AOO81768.1"/>
    </source>
</evidence>
<reference evidence="7 8" key="1">
    <citation type="journal article" date="2015" name="Antonie Van Leeuwenhoek">
        <title>Bosea vaviloviae sp. nov., a new species of slow-growing rhizobia isolated from nodules of the relict species Vavilovia formosa (Stev.) Fed.</title>
        <authorList>
            <person name="Safronova V.I."/>
            <person name="Kuznetsova I.G."/>
            <person name="Sazanova A.L."/>
            <person name="Kimeklis A.K."/>
            <person name="Belimov A.A."/>
            <person name="Andronov E.E."/>
            <person name="Pinaev A.G."/>
            <person name="Chizhevskaya E.P."/>
            <person name="Pukhaev A.R."/>
            <person name="Popov K.P."/>
            <person name="Willems A."/>
            <person name="Tikhonovich I.A."/>
        </authorList>
    </citation>
    <scope>NUCLEOTIDE SEQUENCE [LARGE SCALE GENOMIC DNA]</scope>
    <source>
        <strain evidence="7 8">Vaf18</strain>
    </source>
</reference>
<dbReference type="SUPFAM" id="SSF53850">
    <property type="entry name" value="Periplasmic binding protein-like II"/>
    <property type="match status" value="1"/>
</dbReference>
<comment type="subcellular location">
    <subcellularLocation>
        <location evidence="1">Periplasm</location>
    </subcellularLocation>
</comment>
<dbReference type="GO" id="GO:0043190">
    <property type="term" value="C:ATP-binding cassette (ABC) transporter complex"/>
    <property type="evidence" value="ECO:0007669"/>
    <property type="project" value="InterPro"/>
</dbReference>
<dbReference type="KEGG" id="bvv:BHK69_16090"/>
<proteinExistence type="inferred from homology"/>
<feature type="signal peptide" evidence="5">
    <location>
        <begin position="1"/>
        <end position="31"/>
    </location>
</feature>
<dbReference type="GO" id="GO:1904680">
    <property type="term" value="F:peptide transmembrane transporter activity"/>
    <property type="evidence" value="ECO:0007669"/>
    <property type="project" value="TreeGrafter"/>
</dbReference>
<dbReference type="InterPro" id="IPR039424">
    <property type="entry name" value="SBP_5"/>
</dbReference>
<keyword evidence="3" id="KW-0813">Transport</keyword>
<dbReference type="PANTHER" id="PTHR30290:SF9">
    <property type="entry name" value="OLIGOPEPTIDE-BINDING PROTEIN APPA"/>
    <property type="match status" value="1"/>
</dbReference>
<evidence type="ECO:0000256" key="3">
    <source>
        <dbReference type="ARBA" id="ARBA00022448"/>
    </source>
</evidence>
<dbReference type="InterPro" id="IPR030678">
    <property type="entry name" value="Peptide/Ni-bd"/>
</dbReference>
<dbReference type="AlphaFoldDB" id="A0A1D7U308"/>
<dbReference type="PANTHER" id="PTHR30290">
    <property type="entry name" value="PERIPLASMIC BINDING COMPONENT OF ABC TRANSPORTER"/>
    <property type="match status" value="1"/>
</dbReference>
<evidence type="ECO:0000256" key="1">
    <source>
        <dbReference type="ARBA" id="ARBA00004418"/>
    </source>
</evidence>
<evidence type="ECO:0000256" key="4">
    <source>
        <dbReference type="ARBA" id="ARBA00022729"/>
    </source>
</evidence>
<evidence type="ECO:0000256" key="5">
    <source>
        <dbReference type="SAM" id="SignalP"/>
    </source>
</evidence>
<dbReference type="PIRSF" id="PIRSF002741">
    <property type="entry name" value="MppA"/>
    <property type="match status" value="1"/>
</dbReference>
<comment type="similarity">
    <text evidence="2">Belongs to the bacterial solute-binding protein 5 family.</text>
</comment>
<dbReference type="Gene3D" id="3.10.105.10">
    <property type="entry name" value="Dipeptide-binding Protein, Domain 3"/>
    <property type="match status" value="1"/>
</dbReference>
<sequence length="506" mass="54792">MSILSRTTHVAAALVAVLAATLAFGAAPAQASKERLVVDLVNEPSSLDPQVQWNPDSYYVYRNIFDNLVTRDDKGEIVPQVAASWKYLSDTEIEFELRPDITFHDGSKLTADDVAYSVKRITDPKFGSPQLGQFDKITDATALSPSKVKLTTNGAYPALLAQLVKLSIVPKAIVEAVGKDAFNLKPVGSGPYKFEAWQRGVQVSLVRNDAYWGDKGPFPAVIFRAVPDGATRLANLQAGTSDLGVTLDSDQAGQLKSATRAKALIGLTERVAYLRLNTVKPPFDNVKLRLAAAYAIDKEGLVDGLLGGFDKPVSQLLTPVSFGWIEGLKGPSYDLAKAKALVAEAGPAAKAEIELSTAPVFDQRIVQAIQQQLNDAGLNVKIAMSDMASYLKRSQAGPEATSTLSFGRWSCACQDADGVLFPLIHKSSGWSAYRNSKADSLLEEARQTLDKDKRLAAYKQVHEIIAAEAPLVPLYQAAVIYGATKNLQFKPTPNESMFLNRMSWTD</sequence>
<keyword evidence="8" id="KW-1185">Reference proteome</keyword>
<evidence type="ECO:0000259" key="6">
    <source>
        <dbReference type="Pfam" id="PF00496"/>
    </source>
</evidence>
<dbReference type="GO" id="GO:0030288">
    <property type="term" value="C:outer membrane-bounded periplasmic space"/>
    <property type="evidence" value="ECO:0007669"/>
    <property type="project" value="UniProtKB-ARBA"/>
</dbReference>
<accession>A0A1D7U308</accession>
<feature type="domain" description="Solute-binding protein family 5" evidence="6">
    <location>
        <begin position="76"/>
        <end position="426"/>
    </location>
</feature>
<feature type="chain" id="PRO_5009099933" evidence="5">
    <location>
        <begin position="32"/>
        <end position="506"/>
    </location>
</feature>
<dbReference type="GO" id="GO:0015833">
    <property type="term" value="P:peptide transport"/>
    <property type="evidence" value="ECO:0007669"/>
    <property type="project" value="TreeGrafter"/>
</dbReference>
<organism evidence="7 8">
    <name type="scientific">Bosea vaviloviae</name>
    <dbReference type="NCBI Taxonomy" id="1526658"/>
    <lineage>
        <taxon>Bacteria</taxon>
        <taxon>Pseudomonadati</taxon>
        <taxon>Pseudomonadota</taxon>
        <taxon>Alphaproteobacteria</taxon>
        <taxon>Hyphomicrobiales</taxon>
        <taxon>Boseaceae</taxon>
        <taxon>Bosea</taxon>
    </lineage>
</organism>